<proteinExistence type="predicted"/>
<sequence>MQPCWDVRRRLEVLQRDEGPSQIGGKPRTLCLRYRHAQPSRTLR</sequence>
<accession>A0A0A8YE91</accession>
<organism evidence="1">
    <name type="scientific">Arundo donax</name>
    <name type="common">Giant reed</name>
    <name type="synonym">Donax arundinaceus</name>
    <dbReference type="NCBI Taxonomy" id="35708"/>
    <lineage>
        <taxon>Eukaryota</taxon>
        <taxon>Viridiplantae</taxon>
        <taxon>Streptophyta</taxon>
        <taxon>Embryophyta</taxon>
        <taxon>Tracheophyta</taxon>
        <taxon>Spermatophyta</taxon>
        <taxon>Magnoliopsida</taxon>
        <taxon>Liliopsida</taxon>
        <taxon>Poales</taxon>
        <taxon>Poaceae</taxon>
        <taxon>PACMAD clade</taxon>
        <taxon>Arundinoideae</taxon>
        <taxon>Arundineae</taxon>
        <taxon>Arundo</taxon>
    </lineage>
</organism>
<name>A0A0A8YE91_ARUDO</name>
<evidence type="ECO:0000313" key="1">
    <source>
        <dbReference type="EMBL" id="JAD24444.1"/>
    </source>
</evidence>
<protein>
    <submittedName>
        <fullName evidence="1">Uncharacterized protein</fullName>
    </submittedName>
</protein>
<reference evidence="1" key="1">
    <citation type="submission" date="2014-09" db="EMBL/GenBank/DDBJ databases">
        <authorList>
            <person name="Magalhaes I.L.F."/>
            <person name="Oliveira U."/>
            <person name="Santos F.R."/>
            <person name="Vidigal T.H.D.A."/>
            <person name="Brescovit A.D."/>
            <person name="Santos A.J."/>
        </authorList>
    </citation>
    <scope>NUCLEOTIDE SEQUENCE</scope>
    <source>
        <tissue evidence="1">Shoot tissue taken approximately 20 cm above the soil surface</tissue>
    </source>
</reference>
<dbReference type="AlphaFoldDB" id="A0A0A8YE91"/>
<reference evidence="1" key="2">
    <citation type="journal article" date="2015" name="Data Brief">
        <title>Shoot transcriptome of the giant reed, Arundo donax.</title>
        <authorList>
            <person name="Barrero R.A."/>
            <person name="Guerrero F.D."/>
            <person name="Moolhuijzen P."/>
            <person name="Goolsby J.A."/>
            <person name="Tidwell J."/>
            <person name="Bellgard S.E."/>
            <person name="Bellgard M.I."/>
        </authorList>
    </citation>
    <scope>NUCLEOTIDE SEQUENCE</scope>
    <source>
        <tissue evidence="1">Shoot tissue taken approximately 20 cm above the soil surface</tissue>
    </source>
</reference>
<dbReference type="EMBL" id="GBRH01273451">
    <property type="protein sequence ID" value="JAD24444.1"/>
    <property type="molecule type" value="Transcribed_RNA"/>
</dbReference>